<name>A0A1H2CIB5_9ACTN</name>
<proteinExistence type="predicted"/>
<sequence length="119" mass="12497">MKLKMPSRVQWLMIAAVAVAIVLVMGNRDRSAEPEAAGRLDDAAKTTCDSFAKSYPGAKTKTARLALADRTLASSARTDNDAISKRAGDLGRNADDGATWKSSADALIGACQNAGWTTP</sequence>
<accession>A0A1H2CIB5</accession>
<dbReference type="OrthoDB" id="3298566at2"/>
<reference evidence="1 2" key="1">
    <citation type="submission" date="2016-10" db="EMBL/GenBank/DDBJ databases">
        <authorList>
            <person name="de Groot N.N."/>
        </authorList>
    </citation>
    <scope>NUCLEOTIDE SEQUENCE [LARGE SCALE GENOMIC DNA]</scope>
    <source>
        <strain evidence="1 2">DSM 43941</strain>
    </source>
</reference>
<organism evidence="1 2">
    <name type="scientific">Actinoplanes derwentensis</name>
    <dbReference type="NCBI Taxonomy" id="113562"/>
    <lineage>
        <taxon>Bacteria</taxon>
        <taxon>Bacillati</taxon>
        <taxon>Actinomycetota</taxon>
        <taxon>Actinomycetes</taxon>
        <taxon>Micromonosporales</taxon>
        <taxon>Micromonosporaceae</taxon>
        <taxon>Actinoplanes</taxon>
    </lineage>
</organism>
<protein>
    <submittedName>
        <fullName evidence="1">Uncharacterized protein</fullName>
    </submittedName>
</protein>
<evidence type="ECO:0000313" key="1">
    <source>
        <dbReference type="EMBL" id="SDT70238.1"/>
    </source>
</evidence>
<dbReference type="EMBL" id="LT629758">
    <property type="protein sequence ID" value="SDT70238.1"/>
    <property type="molecule type" value="Genomic_DNA"/>
</dbReference>
<keyword evidence="2" id="KW-1185">Reference proteome</keyword>
<dbReference type="AlphaFoldDB" id="A0A1H2CIB5"/>
<evidence type="ECO:0000313" key="2">
    <source>
        <dbReference type="Proteomes" id="UP000198688"/>
    </source>
</evidence>
<dbReference type="RefSeq" id="WP_092548264.1">
    <property type="nucleotide sequence ID" value="NZ_BOMJ01000101.1"/>
</dbReference>
<gene>
    <name evidence="1" type="ORF">SAMN04489716_5913</name>
</gene>
<dbReference type="Proteomes" id="UP000198688">
    <property type="component" value="Chromosome I"/>
</dbReference>